<dbReference type="Pfam" id="PF00188">
    <property type="entry name" value="CAP"/>
    <property type="match status" value="1"/>
</dbReference>
<feature type="domain" description="SCP" evidence="3">
    <location>
        <begin position="153"/>
        <end position="322"/>
    </location>
</feature>
<feature type="signal peptide" evidence="2">
    <location>
        <begin position="1"/>
        <end position="18"/>
    </location>
</feature>
<dbReference type="Gene3D" id="3.40.33.10">
    <property type="entry name" value="CAP"/>
    <property type="match status" value="1"/>
</dbReference>
<evidence type="ECO:0000256" key="1">
    <source>
        <dbReference type="SAM" id="MobiDB-lite"/>
    </source>
</evidence>
<dbReference type="InterPro" id="IPR001283">
    <property type="entry name" value="CRISP-related"/>
</dbReference>
<dbReference type="AlphaFoldDB" id="A0A9P7Z2A9"/>
<dbReference type="SUPFAM" id="SSF55797">
    <property type="entry name" value="PR-1-like"/>
    <property type="match status" value="1"/>
</dbReference>
<accession>A0A9P7Z2A9</accession>
<dbReference type="OrthoDB" id="43654at2759"/>
<dbReference type="InterPro" id="IPR014044">
    <property type="entry name" value="CAP_dom"/>
</dbReference>
<evidence type="ECO:0000259" key="3">
    <source>
        <dbReference type="SMART" id="SM00198"/>
    </source>
</evidence>
<dbReference type="InterPro" id="IPR035940">
    <property type="entry name" value="CAP_sf"/>
</dbReference>
<dbReference type="Proteomes" id="UP000887226">
    <property type="component" value="Unassembled WGS sequence"/>
</dbReference>
<reference evidence="4" key="1">
    <citation type="journal article" date="2021" name="IMA Fungus">
        <title>Genomic characterization of three marine fungi, including Emericellopsis atlantica sp. nov. with signatures of a generalist lifestyle and marine biomass degradation.</title>
        <authorList>
            <person name="Hagestad O.C."/>
            <person name="Hou L."/>
            <person name="Andersen J.H."/>
            <person name="Hansen E.H."/>
            <person name="Altermark B."/>
            <person name="Li C."/>
            <person name="Kuhnert E."/>
            <person name="Cox R.J."/>
            <person name="Crous P.W."/>
            <person name="Spatafora J.W."/>
            <person name="Lail K."/>
            <person name="Amirebrahimi M."/>
            <person name="Lipzen A."/>
            <person name="Pangilinan J."/>
            <person name="Andreopoulos W."/>
            <person name="Hayes R.D."/>
            <person name="Ng V."/>
            <person name="Grigoriev I.V."/>
            <person name="Jackson S.A."/>
            <person name="Sutton T.D.S."/>
            <person name="Dobson A.D.W."/>
            <person name="Rama T."/>
        </authorList>
    </citation>
    <scope>NUCLEOTIDE SEQUENCE</scope>
    <source>
        <strain evidence="4">TRa3180A</strain>
    </source>
</reference>
<dbReference type="EMBL" id="MU253933">
    <property type="protein sequence ID" value="KAG9244042.1"/>
    <property type="molecule type" value="Genomic_DNA"/>
</dbReference>
<evidence type="ECO:0000313" key="4">
    <source>
        <dbReference type="EMBL" id="KAG9244042.1"/>
    </source>
</evidence>
<keyword evidence="2" id="KW-0732">Signal</keyword>
<sequence>MRSSTVITLLGGASLAVASPIGNLFKKAIIWDIYTDIVYETVTASEAPAPAPTPIKQETTVIVEHTVTVGFPQAPAATSPPPPPPAPAPTTMVPKPKSSTVAPPVQAPVTSAAPPAAPVTSLAPIQEDPATSASVTNEVVAAVVDNAVSAPTDFISSSLFYHNQLRAIHGAGKLTWDATLAANAQVLANRCKFAHDGTIGGGGYGQNIDMVGMVPAPGANSQQLASLDAQTKAWDKASVIGDSTVNNWYKPEEPLFANTYHAYGAANPVETSAGQFLHFTQIVWKDTTKLGCAVAYCGTSMFSTSYSWYSVCNYASPGNYVGEYAKQVSRPVNTKIVVNAPFPS</sequence>
<comment type="caution">
    <text evidence="4">The sequence shown here is derived from an EMBL/GenBank/DDBJ whole genome shotgun (WGS) entry which is preliminary data.</text>
</comment>
<dbReference type="PRINTS" id="PR00837">
    <property type="entry name" value="V5TPXLIKE"/>
</dbReference>
<proteinExistence type="predicted"/>
<dbReference type="SMART" id="SM00198">
    <property type="entry name" value="SCP"/>
    <property type="match status" value="1"/>
</dbReference>
<evidence type="ECO:0000313" key="5">
    <source>
        <dbReference type="Proteomes" id="UP000887226"/>
    </source>
</evidence>
<organism evidence="4 5">
    <name type="scientific">Calycina marina</name>
    <dbReference type="NCBI Taxonomy" id="1763456"/>
    <lineage>
        <taxon>Eukaryota</taxon>
        <taxon>Fungi</taxon>
        <taxon>Dikarya</taxon>
        <taxon>Ascomycota</taxon>
        <taxon>Pezizomycotina</taxon>
        <taxon>Leotiomycetes</taxon>
        <taxon>Helotiales</taxon>
        <taxon>Pezizellaceae</taxon>
        <taxon>Calycina</taxon>
    </lineage>
</organism>
<name>A0A9P7Z2A9_9HELO</name>
<feature type="compositionally biased region" description="Pro residues" evidence="1">
    <location>
        <begin position="78"/>
        <end position="88"/>
    </location>
</feature>
<keyword evidence="5" id="KW-1185">Reference proteome</keyword>
<dbReference type="PANTHER" id="PTHR10334">
    <property type="entry name" value="CYSTEINE-RICH SECRETORY PROTEIN-RELATED"/>
    <property type="match status" value="1"/>
</dbReference>
<protein>
    <submittedName>
        <fullName evidence="4">CAP domain-containing protein</fullName>
    </submittedName>
</protein>
<dbReference type="CDD" id="cd05380">
    <property type="entry name" value="CAP_euk"/>
    <property type="match status" value="1"/>
</dbReference>
<feature type="compositionally biased region" description="Low complexity" evidence="1">
    <location>
        <begin position="89"/>
        <end position="117"/>
    </location>
</feature>
<evidence type="ECO:0000256" key="2">
    <source>
        <dbReference type="SAM" id="SignalP"/>
    </source>
</evidence>
<feature type="chain" id="PRO_5040271669" evidence="2">
    <location>
        <begin position="19"/>
        <end position="344"/>
    </location>
</feature>
<gene>
    <name evidence="4" type="ORF">BJ878DRAFT_542677</name>
</gene>
<feature type="region of interest" description="Disordered" evidence="1">
    <location>
        <begin position="72"/>
        <end position="117"/>
    </location>
</feature>